<feature type="repeat" description="ANK" evidence="2">
    <location>
        <begin position="977"/>
        <end position="1009"/>
    </location>
</feature>
<dbReference type="PRINTS" id="PR01415">
    <property type="entry name" value="ANKYRIN"/>
</dbReference>
<dbReference type="HOGENOM" id="CLU_000288_34_2_1"/>
<feature type="repeat" description="ANK" evidence="2">
    <location>
        <begin position="944"/>
        <end position="976"/>
    </location>
</feature>
<dbReference type="eggNOG" id="KOG0504">
    <property type="taxonomic scope" value="Eukaryota"/>
</dbReference>
<feature type="repeat" description="ANK" evidence="2">
    <location>
        <begin position="813"/>
        <end position="845"/>
    </location>
</feature>
<feature type="domain" description="NACHT" evidence="3">
    <location>
        <begin position="344"/>
        <end position="497"/>
    </location>
</feature>
<dbReference type="OMA" id="PQRSHYN"/>
<proteinExistence type="predicted"/>
<sequence>LAHNSYTVGWICALDVELAASVAILDYELPKLSQVQGDTNTYVLGRIGQHNIVLTCLPAGTTGTNAAANTATNMLRSFPNIHFCLMVGIGGGAPSVPSDDPRKDIRLGDVVVSWPSANFGGVLQYDFGKTMSEGKFVHTGVLNKTSIVLRSSVSALRARHRIEESRVPQYIVRMLELNRKMQREFSHPGLEHDQLFRADYEHPSGKPTCLSCDIEALVLRKPRENTNPIIHYGLIGSANQVMRHGVTRDQLRDEKNIICFEMEAAGLMDVFPCLVIRGICDYADSHKNKRWQPYAAVTAAACAKEVLQFDNARYDKISNECERSFEWIWKHNEYKTWSASNTSKLFYIQGKPGSGKSTLMKYFNRNLQHKDSAAQQGIVARFFYSSRDGEPQRSHYNMLLSILYEILHQDEGFFYHQFQTEYRTQQLEKLPSTWDYDSLKEMLKSLQDYRTNKRYYLIIDAIDESEPNDRREILGLLFDLCSKMKHSVVKIFIASRPVAQLESRRDQFHSFIKLDAETRSDIYNYAQSQLHGLNSTELLTQATTHILENAQGVFLWVKLISEQLIKAHEEGLSEEEIFRLLKQLPTELEDLYKLMLEKMEHNNASLLYGARMFEFILFARRPLTVDELLHALGILNTADSDSKLIPSDALFEKHIPTSDRIILSGGGNFLELREHNGKRFVQIMHQTVREFFLSPDGPVANSKFSVSETYGHIHMAISCMRYLSVCAANTCLAKELPEFKSWDILQYKDYCQYLNRRPLASYALSYTNNNNTQDAAAMNFRCELLRVASIYGFSTAAEVVLLAETDIDNRDKDDRTPLFLAVDNGHEAIAKLLLDKGADVHIKDNHDQTPLTRAVVKGHQNIVTWLFGRGASIEEGYYDRTPLSWAAENGYLAIVEFLIEKGAYIGHADHRGRTPLFWAAECGHLAIVERLLEKGADIEKSASPNGTPLLQAVKQGHLAIVELLAEKGASTEKEDISGKSPLLVAVEHGHLAIVKFLVEKGSSIEYSGRFWSTPLSRAAQYGYLAIVEFLVEKGANIH</sequence>
<protein>
    <recommendedName>
        <fullName evidence="3">NACHT domain-containing protein</fullName>
    </recommendedName>
</protein>
<gene>
    <name evidence="4" type="ORF">TRIATDRAFT_171853</name>
</gene>
<feature type="repeat" description="ANK" evidence="2">
    <location>
        <begin position="1010"/>
        <end position="1038"/>
    </location>
</feature>
<dbReference type="OrthoDB" id="4898822at2759"/>
<feature type="repeat" description="ANK" evidence="2">
    <location>
        <begin position="878"/>
        <end position="910"/>
    </location>
</feature>
<dbReference type="STRING" id="452589.G9P4M3"/>
<dbReference type="InterPro" id="IPR027417">
    <property type="entry name" value="P-loop_NTPase"/>
</dbReference>
<keyword evidence="1" id="KW-0677">Repeat</keyword>
<dbReference type="PANTHER" id="PTHR46082">
    <property type="entry name" value="ATP/GTP-BINDING PROTEIN-RELATED"/>
    <property type="match status" value="1"/>
</dbReference>
<dbReference type="PROSITE" id="PS50837">
    <property type="entry name" value="NACHT"/>
    <property type="match status" value="1"/>
</dbReference>
<dbReference type="InterPro" id="IPR007111">
    <property type="entry name" value="NACHT_NTPase"/>
</dbReference>
<dbReference type="Gene3D" id="1.25.40.20">
    <property type="entry name" value="Ankyrin repeat-containing domain"/>
    <property type="match status" value="3"/>
</dbReference>
<dbReference type="InterPro" id="IPR036770">
    <property type="entry name" value="Ankyrin_rpt-contain_sf"/>
</dbReference>
<organism evidence="4 5">
    <name type="scientific">Hypocrea atroviridis (strain ATCC 20476 / IMI 206040)</name>
    <name type="common">Trichoderma atroviride</name>
    <dbReference type="NCBI Taxonomy" id="452589"/>
    <lineage>
        <taxon>Eukaryota</taxon>
        <taxon>Fungi</taxon>
        <taxon>Dikarya</taxon>
        <taxon>Ascomycota</taxon>
        <taxon>Pezizomycotina</taxon>
        <taxon>Sordariomycetes</taxon>
        <taxon>Hypocreomycetidae</taxon>
        <taxon>Hypocreales</taxon>
        <taxon>Hypocreaceae</taxon>
        <taxon>Trichoderma</taxon>
    </lineage>
</organism>
<dbReference type="GO" id="GO:0003824">
    <property type="term" value="F:catalytic activity"/>
    <property type="evidence" value="ECO:0007669"/>
    <property type="project" value="InterPro"/>
</dbReference>
<name>G9P4M3_HYPAI</name>
<dbReference type="InterPro" id="IPR056884">
    <property type="entry name" value="NPHP3-like_N"/>
</dbReference>
<dbReference type="AlphaFoldDB" id="G9P4M3"/>
<dbReference type="GO" id="GO:0009116">
    <property type="term" value="P:nucleoside metabolic process"/>
    <property type="evidence" value="ECO:0007669"/>
    <property type="project" value="InterPro"/>
</dbReference>
<comment type="caution">
    <text evidence="4">The sequence shown here is derived from an EMBL/GenBank/DDBJ whole genome shotgun (WGS) entry which is preliminary data.</text>
</comment>
<evidence type="ECO:0000256" key="2">
    <source>
        <dbReference type="PROSITE-ProRule" id="PRU00023"/>
    </source>
</evidence>
<feature type="non-terminal residue" evidence="4">
    <location>
        <position position="1"/>
    </location>
</feature>
<dbReference type="SUPFAM" id="SSF48403">
    <property type="entry name" value="Ankyrin repeat"/>
    <property type="match status" value="1"/>
</dbReference>
<feature type="repeat" description="ANK" evidence="2">
    <location>
        <begin position="911"/>
        <end position="943"/>
    </location>
</feature>
<dbReference type="Gene3D" id="3.40.50.1580">
    <property type="entry name" value="Nucleoside phosphorylase domain"/>
    <property type="match status" value="1"/>
</dbReference>
<dbReference type="PANTHER" id="PTHR46082:SF11">
    <property type="entry name" value="AAA+ ATPASE DOMAIN-CONTAINING PROTEIN-RELATED"/>
    <property type="match status" value="1"/>
</dbReference>
<keyword evidence="5" id="KW-1185">Reference proteome</keyword>
<feature type="non-terminal residue" evidence="4">
    <location>
        <position position="1038"/>
    </location>
</feature>
<dbReference type="Pfam" id="PF24883">
    <property type="entry name" value="NPHP3_N"/>
    <property type="match status" value="1"/>
</dbReference>
<dbReference type="InterPro" id="IPR002110">
    <property type="entry name" value="Ankyrin_rpt"/>
</dbReference>
<evidence type="ECO:0000313" key="4">
    <source>
        <dbReference type="EMBL" id="EHK42009.1"/>
    </source>
</evidence>
<evidence type="ECO:0000313" key="5">
    <source>
        <dbReference type="Proteomes" id="UP000005426"/>
    </source>
</evidence>
<dbReference type="Pfam" id="PF12796">
    <property type="entry name" value="Ank_2"/>
    <property type="match status" value="3"/>
</dbReference>
<dbReference type="Proteomes" id="UP000005426">
    <property type="component" value="Unassembled WGS sequence"/>
</dbReference>
<dbReference type="SUPFAM" id="SSF53167">
    <property type="entry name" value="Purine and uridine phosphorylases"/>
    <property type="match status" value="1"/>
</dbReference>
<reference evidence="4 5" key="1">
    <citation type="journal article" date="2011" name="Genome Biol.">
        <title>Comparative genome sequence analysis underscores mycoparasitism as the ancestral life style of Trichoderma.</title>
        <authorList>
            <person name="Kubicek C.P."/>
            <person name="Herrera-Estrella A."/>
            <person name="Seidl-Seiboth V."/>
            <person name="Martinez D.A."/>
            <person name="Druzhinina I.S."/>
            <person name="Thon M."/>
            <person name="Zeilinger S."/>
            <person name="Casas-Flores S."/>
            <person name="Horwitz B.A."/>
            <person name="Mukherjee P.K."/>
            <person name="Mukherjee M."/>
            <person name="Kredics L."/>
            <person name="Alcaraz L.D."/>
            <person name="Aerts A."/>
            <person name="Antal Z."/>
            <person name="Atanasova L."/>
            <person name="Cervantes-Badillo M.G."/>
            <person name="Challacombe J."/>
            <person name="Chertkov O."/>
            <person name="McCluskey K."/>
            <person name="Coulpier F."/>
            <person name="Deshpande N."/>
            <person name="von Doehren H."/>
            <person name="Ebbole D.J."/>
            <person name="Esquivel-Naranjo E.U."/>
            <person name="Fekete E."/>
            <person name="Flipphi M."/>
            <person name="Glaser F."/>
            <person name="Gomez-Rodriguez E.Y."/>
            <person name="Gruber S."/>
            <person name="Han C."/>
            <person name="Henrissat B."/>
            <person name="Hermosa R."/>
            <person name="Hernandez-Onate M."/>
            <person name="Karaffa L."/>
            <person name="Kosti I."/>
            <person name="Le Crom S."/>
            <person name="Lindquist E."/>
            <person name="Lucas S."/>
            <person name="Luebeck M."/>
            <person name="Luebeck P.S."/>
            <person name="Margeot A."/>
            <person name="Metz B."/>
            <person name="Misra M."/>
            <person name="Nevalainen H."/>
            <person name="Omann M."/>
            <person name="Packer N."/>
            <person name="Perrone G."/>
            <person name="Uresti-Rivera E.E."/>
            <person name="Salamov A."/>
            <person name="Schmoll M."/>
            <person name="Seiboth B."/>
            <person name="Shapiro H."/>
            <person name="Sukno S."/>
            <person name="Tamayo-Ramos J.A."/>
            <person name="Tisch D."/>
            <person name="Wiest A."/>
            <person name="Wilkinson H.H."/>
            <person name="Zhang M."/>
            <person name="Coutinho P.M."/>
            <person name="Kenerley C.M."/>
            <person name="Monte E."/>
            <person name="Baker S.E."/>
            <person name="Grigoriev I.V."/>
        </authorList>
    </citation>
    <scope>NUCLEOTIDE SEQUENCE [LARGE SCALE GENOMIC DNA]</scope>
    <source>
        <strain evidence="5">ATCC 20476 / IMI 206040</strain>
    </source>
</reference>
<dbReference type="InterPro" id="IPR053137">
    <property type="entry name" value="NLR-like"/>
</dbReference>
<dbReference type="Gene3D" id="3.40.50.300">
    <property type="entry name" value="P-loop containing nucleotide triphosphate hydrolases"/>
    <property type="match status" value="1"/>
</dbReference>
<keyword evidence="2" id="KW-0040">ANK repeat</keyword>
<dbReference type="SUPFAM" id="SSF52540">
    <property type="entry name" value="P-loop containing nucleoside triphosphate hydrolases"/>
    <property type="match status" value="1"/>
</dbReference>
<evidence type="ECO:0000256" key="1">
    <source>
        <dbReference type="ARBA" id="ARBA00022737"/>
    </source>
</evidence>
<evidence type="ECO:0000259" key="3">
    <source>
        <dbReference type="PROSITE" id="PS50837"/>
    </source>
</evidence>
<dbReference type="EMBL" id="ABDG02000027">
    <property type="protein sequence ID" value="EHK42009.1"/>
    <property type="molecule type" value="Genomic_DNA"/>
</dbReference>
<accession>G9P4M3</accession>
<dbReference type="InterPro" id="IPR035994">
    <property type="entry name" value="Nucleoside_phosphorylase_sf"/>
</dbReference>
<dbReference type="PROSITE" id="PS50088">
    <property type="entry name" value="ANK_REPEAT"/>
    <property type="match status" value="6"/>
</dbReference>
<dbReference type="PROSITE" id="PS50297">
    <property type="entry name" value="ANK_REP_REGION"/>
    <property type="match status" value="6"/>
</dbReference>
<dbReference type="SMART" id="SM00248">
    <property type="entry name" value="ANK"/>
    <property type="match status" value="7"/>
</dbReference>